<keyword evidence="2" id="KW-0812">Transmembrane</keyword>
<feature type="region of interest" description="Disordered" evidence="1">
    <location>
        <begin position="179"/>
        <end position="201"/>
    </location>
</feature>
<reference evidence="3" key="2">
    <citation type="submission" date="2023-05" db="EMBL/GenBank/DDBJ databases">
        <authorList>
            <consortium name="Lawrence Berkeley National Laboratory"/>
            <person name="Steindorff A."/>
            <person name="Hensen N."/>
            <person name="Bonometti L."/>
            <person name="Westerberg I."/>
            <person name="Brannstrom I.O."/>
            <person name="Guillou S."/>
            <person name="Cros-Aarteil S."/>
            <person name="Calhoun S."/>
            <person name="Haridas S."/>
            <person name="Kuo A."/>
            <person name="Mondo S."/>
            <person name="Pangilinan J."/>
            <person name="Riley R."/>
            <person name="Labutti K."/>
            <person name="Andreopoulos B."/>
            <person name="Lipzen A."/>
            <person name="Chen C."/>
            <person name="Yanf M."/>
            <person name="Daum C."/>
            <person name="Ng V."/>
            <person name="Clum A."/>
            <person name="Ohm R."/>
            <person name="Martin F."/>
            <person name="Silar P."/>
            <person name="Natvig D."/>
            <person name="Lalanne C."/>
            <person name="Gautier V."/>
            <person name="Ament-Velasquez S.L."/>
            <person name="Kruys A."/>
            <person name="Hutchinson M.I."/>
            <person name="Powell A.J."/>
            <person name="Barry K."/>
            <person name="Miller A.N."/>
            <person name="Grigoriev I.V."/>
            <person name="Debuchy R."/>
            <person name="Gladieux P."/>
            <person name="Thoren M.H."/>
            <person name="Johannesson H."/>
        </authorList>
    </citation>
    <scope>NUCLEOTIDE SEQUENCE</scope>
    <source>
        <strain evidence="3">CBS 508.74</strain>
    </source>
</reference>
<dbReference type="Proteomes" id="UP001302812">
    <property type="component" value="Unassembled WGS sequence"/>
</dbReference>
<dbReference type="AlphaFoldDB" id="A0AAN6YTZ1"/>
<dbReference type="RefSeq" id="XP_064670604.1">
    <property type="nucleotide sequence ID" value="XM_064817659.1"/>
</dbReference>
<evidence type="ECO:0000256" key="2">
    <source>
        <dbReference type="SAM" id="Phobius"/>
    </source>
</evidence>
<name>A0AAN6YTZ1_9PEZI</name>
<keyword evidence="4" id="KW-1185">Reference proteome</keyword>
<feature type="transmembrane region" description="Helical" evidence="2">
    <location>
        <begin position="149"/>
        <end position="171"/>
    </location>
</feature>
<proteinExistence type="predicted"/>
<evidence type="ECO:0000313" key="3">
    <source>
        <dbReference type="EMBL" id="KAK4113034.1"/>
    </source>
</evidence>
<keyword evidence="2" id="KW-1133">Transmembrane helix</keyword>
<protein>
    <submittedName>
        <fullName evidence="3">Uncharacterized protein</fullName>
    </submittedName>
</protein>
<comment type="caution">
    <text evidence="3">The sequence shown here is derived from an EMBL/GenBank/DDBJ whole genome shotgun (WGS) entry which is preliminary data.</text>
</comment>
<dbReference type="GeneID" id="89941784"/>
<reference evidence="3" key="1">
    <citation type="journal article" date="2023" name="Mol. Phylogenet. Evol.">
        <title>Genome-scale phylogeny and comparative genomics of the fungal order Sordariales.</title>
        <authorList>
            <person name="Hensen N."/>
            <person name="Bonometti L."/>
            <person name="Westerberg I."/>
            <person name="Brannstrom I.O."/>
            <person name="Guillou S."/>
            <person name="Cros-Aarteil S."/>
            <person name="Calhoun S."/>
            <person name="Haridas S."/>
            <person name="Kuo A."/>
            <person name="Mondo S."/>
            <person name="Pangilinan J."/>
            <person name="Riley R."/>
            <person name="LaButti K."/>
            <person name="Andreopoulos B."/>
            <person name="Lipzen A."/>
            <person name="Chen C."/>
            <person name="Yan M."/>
            <person name="Daum C."/>
            <person name="Ng V."/>
            <person name="Clum A."/>
            <person name="Steindorff A."/>
            <person name="Ohm R.A."/>
            <person name="Martin F."/>
            <person name="Silar P."/>
            <person name="Natvig D.O."/>
            <person name="Lalanne C."/>
            <person name="Gautier V."/>
            <person name="Ament-Velasquez S.L."/>
            <person name="Kruys A."/>
            <person name="Hutchinson M.I."/>
            <person name="Powell A.J."/>
            <person name="Barry K."/>
            <person name="Miller A.N."/>
            <person name="Grigoriev I.V."/>
            <person name="Debuchy R."/>
            <person name="Gladieux P."/>
            <person name="Hiltunen Thoren M."/>
            <person name="Johannesson H."/>
        </authorList>
    </citation>
    <scope>NUCLEOTIDE SEQUENCE</scope>
    <source>
        <strain evidence="3">CBS 508.74</strain>
    </source>
</reference>
<organism evidence="3 4">
    <name type="scientific">Canariomyces notabilis</name>
    <dbReference type="NCBI Taxonomy" id="2074819"/>
    <lineage>
        <taxon>Eukaryota</taxon>
        <taxon>Fungi</taxon>
        <taxon>Dikarya</taxon>
        <taxon>Ascomycota</taxon>
        <taxon>Pezizomycotina</taxon>
        <taxon>Sordariomycetes</taxon>
        <taxon>Sordariomycetidae</taxon>
        <taxon>Sordariales</taxon>
        <taxon>Chaetomiaceae</taxon>
        <taxon>Canariomyces</taxon>
    </lineage>
</organism>
<dbReference type="EMBL" id="MU853340">
    <property type="protein sequence ID" value="KAK4113034.1"/>
    <property type="molecule type" value="Genomic_DNA"/>
</dbReference>
<accession>A0AAN6YTZ1</accession>
<feature type="region of interest" description="Disordered" evidence="1">
    <location>
        <begin position="264"/>
        <end position="290"/>
    </location>
</feature>
<gene>
    <name evidence="3" type="ORF">N656DRAFT_797577</name>
</gene>
<evidence type="ECO:0000256" key="1">
    <source>
        <dbReference type="SAM" id="MobiDB-lite"/>
    </source>
</evidence>
<sequence length="318" mass="34661">MPDNLVEGYWGYYSPGICPSGYVISAIHTTTVPSYYEAPLKPSETLAFCVPSSWTLAKHTKSGYVRSAFVFTGTGIASAPAFPIRWAESDLSRLETHPLSATLTNTDPGLQLTTRTSFAGSTQPTDNAEQVGDASQVGGSGQQGLPGGAIAGIVVGIILALFVGVAIGLFIRRRSRRLAKRTPEATPSDEHPHPPYGASELPEQFIGTRHELEQGQPVTVFELHTPAKDSMMKSVVLGGDVRDQNDGLDGAPTIITTATAQVTETAQTPEPEVNVQQKSENLKERQRKLQERRQRLLELERIEQEEEEIRKKLSQVRN</sequence>
<keyword evidence="2" id="KW-0472">Membrane</keyword>
<feature type="compositionally biased region" description="Polar residues" evidence="1">
    <location>
        <begin position="115"/>
        <end position="128"/>
    </location>
</feature>
<feature type="compositionally biased region" description="Basic and acidic residues" evidence="1">
    <location>
        <begin position="280"/>
        <end position="290"/>
    </location>
</feature>
<evidence type="ECO:0000313" key="4">
    <source>
        <dbReference type="Proteomes" id="UP001302812"/>
    </source>
</evidence>
<feature type="region of interest" description="Disordered" evidence="1">
    <location>
        <begin position="115"/>
        <end position="141"/>
    </location>
</feature>